<sequence>MPDWTCKVQIVDIRRHQENTDLYKTLQEQLIKGVVYGDDIVPNSFDSCSTEFDILEVVLHCEAPKYAGRIQISVERLLLSTIHYFGEIEGFELQIKMKKEAEFHVSLESVYEYLLIKSKFSSTMHIKPTYPYVL</sequence>
<organism evidence="1 2">
    <name type="scientific">Solanum commersonii</name>
    <name type="common">Commerson's wild potato</name>
    <name type="synonym">Commerson's nightshade</name>
    <dbReference type="NCBI Taxonomy" id="4109"/>
    <lineage>
        <taxon>Eukaryota</taxon>
        <taxon>Viridiplantae</taxon>
        <taxon>Streptophyta</taxon>
        <taxon>Embryophyta</taxon>
        <taxon>Tracheophyta</taxon>
        <taxon>Spermatophyta</taxon>
        <taxon>Magnoliopsida</taxon>
        <taxon>eudicotyledons</taxon>
        <taxon>Gunneridae</taxon>
        <taxon>Pentapetalae</taxon>
        <taxon>asterids</taxon>
        <taxon>lamiids</taxon>
        <taxon>Solanales</taxon>
        <taxon>Solanaceae</taxon>
        <taxon>Solanoideae</taxon>
        <taxon>Solaneae</taxon>
        <taxon>Solanum</taxon>
    </lineage>
</organism>
<reference evidence="1 2" key="1">
    <citation type="submission" date="2020-09" db="EMBL/GenBank/DDBJ databases">
        <title>De no assembly of potato wild relative species, Solanum commersonii.</title>
        <authorList>
            <person name="Cho K."/>
        </authorList>
    </citation>
    <scope>NUCLEOTIDE SEQUENCE [LARGE SCALE GENOMIC DNA]</scope>
    <source>
        <strain evidence="1">LZ3.2</strain>
        <tissue evidence="1">Leaf</tissue>
    </source>
</reference>
<keyword evidence="2" id="KW-1185">Reference proteome</keyword>
<name>A0A9J5XKY9_SOLCO</name>
<dbReference type="AlphaFoldDB" id="A0A9J5XKY9"/>
<gene>
    <name evidence="1" type="ORF">H5410_039453</name>
</gene>
<evidence type="ECO:0000313" key="2">
    <source>
        <dbReference type="Proteomes" id="UP000824120"/>
    </source>
</evidence>
<dbReference type="Proteomes" id="UP000824120">
    <property type="component" value="Chromosome 8"/>
</dbReference>
<comment type="caution">
    <text evidence="1">The sequence shown here is derived from an EMBL/GenBank/DDBJ whole genome shotgun (WGS) entry which is preliminary data.</text>
</comment>
<protein>
    <submittedName>
        <fullName evidence="1">Uncharacterized protein</fullName>
    </submittedName>
</protein>
<proteinExistence type="predicted"/>
<evidence type="ECO:0000313" key="1">
    <source>
        <dbReference type="EMBL" id="KAG5588939.1"/>
    </source>
</evidence>
<accession>A0A9J5XKY9</accession>
<dbReference type="EMBL" id="JACXVP010000008">
    <property type="protein sequence ID" value="KAG5588939.1"/>
    <property type="molecule type" value="Genomic_DNA"/>
</dbReference>